<evidence type="ECO:0000313" key="3">
    <source>
        <dbReference type="EMBL" id="MBC8316806.1"/>
    </source>
</evidence>
<name>A0A8J6TBG1_9BACT</name>
<dbReference type="PROSITE" id="PS51782">
    <property type="entry name" value="LYSM"/>
    <property type="match status" value="2"/>
</dbReference>
<dbReference type="Proteomes" id="UP000614424">
    <property type="component" value="Unassembled WGS sequence"/>
</dbReference>
<dbReference type="InterPro" id="IPR036779">
    <property type="entry name" value="LysM_dom_sf"/>
</dbReference>
<keyword evidence="1" id="KW-0732">Signal</keyword>
<evidence type="ECO:0000313" key="4">
    <source>
        <dbReference type="Proteomes" id="UP000614424"/>
    </source>
</evidence>
<feature type="signal peptide" evidence="1">
    <location>
        <begin position="1"/>
        <end position="39"/>
    </location>
</feature>
<dbReference type="SUPFAM" id="SSF54106">
    <property type="entry name" value="LysM domain"/>
    <property type="match status" value="2"/>
</dbReference>
<proteinExistence type="predicted"/>
<dbReference type="EMBL" id="JACNJZ010000055">
    <property type="protein sequence ID" value="MBC8316806.1"/>
    <property type="molecule type" value="Genomic_DNA"/>
</dbReference>
<dbReference type="CDD" id="cd00118">
    <property type="entry name" value="LysM"/>
    <property type="match status" value="2"/>
</dbReference>
<sequence>MNKVRFFSRIFFGRKLSAQLSGFLALLLALFFALPTAQGADEPFPECDAIKSNVVFWEKVYSVYPSTNGLVHDSLDLSIIYEVIDLLPQDEPGARKINRKRVANAKEKYREILIRLAAGHHPQNEDEKRIRDLWGADSSSAVLLKAAEKIRFQLCQKDRFGAGIIRSGAFLEEIKDIFQQYNLPTDLAYLPHVESSFNYKAYSKFGAAGIWQFTRSTGRRFMTVDYTLDERRDPIIATHAAARFLKENYELLGSWPLAITAYNHGTNGMLRAKKKIGGYERIFSEYNGKRFKFASRNFYSEFLAARHVAKTYKDHFGDLVLDHPKSYFSVSLPGFAPVDEISRHFKVDPVTLQELNPALRSPVFEGRKYIPKEYSLRLPESNGRIHELASVMPESMFQPQQRRSQFYTVERGDTAGVIARRHGVKLEDLIMANGLGYRATIYAGQNLRIPLPEEKVVPVLAQTAAKQEKRILVAMAEVNLESVATSPEKALQEGGLSLPIIKDAEVKEKEDQAVPVAEAPEESIDWHTTSSVVVGNLKVENVQDTEGQIVGEIKVEAGETLGHYADWLGVPTREIRFLNDFRYGRPIHLAQKVRLEFALVTSQQFEEKRYEFHKETEEDFFAAYAVEGTRSYRVKQGDTIWFLCHEEFDLPFWIIKKYNTEYKFNTLRPGQELIIPVVRERLQEAELYKKTSEGRG</sequence>
<dbReference type="InterPro" id="IPR023346">
    <property type="entry name" value="Lysozyme-like_dom_sf"/>
</dbReference>
<comment type="caution">
    <text evidence="3">The sequence shown here is derived from an EMBL/GenBank/DDBJ whole genome shotgun (WGS) entry which is preliminary data.</text>
</comment>
<dbReference type="InterPro" id="IPR018392">
    <property type="entry name" value="LysM"/>
</dbReference>
<dbReference type="PANTHER" id="PTHR33734">
    <property type="entry name" value="LYSM DOMAIN-CONTAINING GPI-ANCHORED PROTEIN 2"/>
    <property type="match status" value="1"/>
</dbReference>
<dbReference type="Pfam" id="PF01476">
    <property type="entry name" value="LysM"/>
    <property type="match status" value="2"/>
</dbReference>
<dbReference type="Gene3D" id="3.10.350.10">
    <property type="entry name" value="LysM domain"/>
    <property type="match status" value="2"/>
</dbReference>
<evidence type="ECO:0000256" key="1">
    <source>
        <dbReference type="SAM" id="SignalP"/>
    </source>
</evidence>
<feature type="domain" description="LysM" evidence="2">
    <location>
        <begin position="630"/>
        <end position="675"/>
    </location>
</feature>
<feature type="chain" id="PRO_5035323755" evidence="1">
    <location>
        <begin position="40"/>
        <end position="696"/>
    </location>
</feature>
<dbReference type="InterPro" id="IPR008258">
    <property type="entry name" value="Transglycosylase_SLT_dom_1"/>
</dbReference>
<feature type="domain" description="LysM" evidence="2">
    <location>
        <begin position="405"/>
        <end position="449"/>
    </location>
</feature>
<organism evidence="3 4">
    <name type="scientific">Candidatus Desulfobia pelagia</name>
    <dbReference type="NCBI Taxonomy" id="2841692"/>
    <lineage>
        <taxon>Bacteria</taxon>
        <taxon>Pseudomonadati</taxon>
        <taxon>Thermodesulfobacteriota</taxon>
        <taxon>Desulfobulbia</taxon>
        <taxon>Desulfobulbales</taxon>
        <taxon>Desulfobulbaceae</taxon>
        <taxon>Candidatus Desulfobia</taxon>
    </lineage>
</organism>
<protein>
    <submittedName>
        <fullName evidence="3">Transglycosylase SLT domain-containing protein</fullName>
    </submittedName>
</protein>
<dbReference type="Pfam" id="PF01464">
    <property type="entry name" value="SLT"/>
    <property type="match status" value="1"/>
</dbReference>
<evidence type="ECO:0000259" key="2">
    <source>
        <dbReference type="PROSITE" id="PS51782"/>
    </source>
</evidence>
<reference evidence="3 4" key="1">
    <citation type="submission" date="2020-08" db="EMBL/GenBank/DDBJ databases">
        <title>Bridging the membrane lipid divide: bacteria of the FCB group superphylum have the potential to synthesize archaeal ether lipids.</title>
        <authorList>
            <person name="Villanueva L."/>
            <person name="Von Meijenfeldt F.A.B."/>
            <person name="Westbye A.B."/>
            <person name="Yadav S."/>
            <person name="Hopmans E.C."/>
            <person name="Dutilh B.E."/>
            <person name="Sinninghe Damste J.S."/>
        </authorList>
    </citation>
    <scope>NUCLEOTIDE SEQUENCE [LARGE SCALE GENOMIC DNA]</scope>
    <source>
        <strain evidence="3">NIOZ-UU47</strain>
    </source>
</reference>
<dbReference type="SMART" id="SM00257">
    <property type="entry name" value="LysM"/>
    <property type="match status" value="2"/>
</dbReference>
<dbReference type="SUPFAM" id="SSF53955">
    <property type="entry name" value="Lysozyme-like"/>
    <property type="match status" value="1"/>
</dbReference>
<gene>
    <name evidence="3" type="ORF">H8E41_02805</name>
</gene>
<dbReference type="PANTHER" id="PTHR33734:SF22">
    <property type="entry name" value="MEMBRANE-BOUND LYTIC MUREIN TRANSGLYCOSYLASE D"/>
    <property type="match status" value="1"/>
</dbReference>
<dbReference type="CDD" id="cd16894">
    <property type="entry name" value="MltD-like"/>
    <property type="match status" value="1"/>
</dbReference>
<accession>A0A8J6TBG1</accession>
<dbReference type="AlphaFoldDB" id="A0A8J6TBG1"/>
<dbReference type="Gene3D" id="1.10.530.10">
    <property type="match status" value="1"/>
</dbReference>